<dbReference type="EMBL" id="LAZR01001169">
    <property type="protein sequence ID" value="KKN49417.1"/>
    <property type="molecule type" value="Genomic_DNA"/>
</dbReference>
<evidence type="ECO:0000313" key="1">
    <source>
        <dbReference type="EMBL" id="KKN49417.1"/>
    </source>
</evidence>
<reference evidence="1" key="1">
    <citation type="journal article" date="2015" name="Nature">
        <title>Complex archaea that bridge the gap between prokaryotes and eukaryotes.</title>
        <authorList>
            <person name="Spang A."/>
            <person name="Saw J.H."/>
            <person name="Jorgensen S.L."/>
            <person name="Zaremba-Niedzwiedzka K."/>
            <person name="Martijn J."/>
            <person name="Lind A.E."/>
            <person name="van Eijk R."/>
            <person name="Schleper C."/>
            <person name="Guy L."/>
            <person name="Ettema T.J."/>
        </authorList>
    </citation>
    <scope>NUCLEOTIDE SEQUENCE</scope>
</reference>
<name>A0A0F9RI51_9ZZZZ</name>
<accession>A0A0F9RI51</accession>
<dbReference type="AlphaFoldDB" id="A0A0F9RI51"/>
<protein>
    <submittedName>
        <fullName evidence="1">Uncharacterized protein</fullName>
    </submittedName>
</protein>
<gene>
    <name evidence="1" type="ORF">LCGC14_0643070</name>
</gene>
<proteinExistence type="predicted"/>
<organism evidence="1">
    <name type="scientific">marine sediment metagenome</name>
    <dbReference type="NCBI Taxonomy" id="412755"/>
    <lineage>
        <taxon>unclassified sequences</taxon>
        <taxon>metagenomes</taxon>
        <taxon>ecological metagenomes</taxon>
    </lineage>
</organism>
<sequence>MDKYMETDETKWFIKNEPDNMVWATQEEREKEAEKIMIKAFKFSGTTIWVSMGMMRWPLPSKQLAIELITKVINVIYDDYGELLKKPILETIGHKRKWYFSKGAPICMADYCLAAKKKATLDSLCDLETERKRVEGLA</sequence>
<comment type="caution">
    <text evidence="1">The sequence shown here is derived from an EMBL/GenBank/DDBJ whole genome shotgun (WGS) entry which is preliminary data.</text>
</comment>